<evidence type="ECO:0000313" key="16">
    <source>
        <dbReference type="Proteomes" id="UP000070394"/>
    </source>
</evidence>
<keyword evidence="8 11" id="KW-0249">Electron transport</keyword>
<evidence type="ECO:0000256" key="9">
    <source>
        <dbReference type="ARBA" id="ARBA00023004"/>
    </source>
</evidence>
<feature type="binding site" evidence="11 12">
    <location>
        <begin position="67"/>
        <end position="69"/>
    </location>
    <ligand>
        <name>FAD</name>
        <dbReference type="ChEBI" id="CHEBI:57692"/>
    </ligand>
</feature>
<name>A0A134A0J4_9FIRM</name>
<dbReference type="PRINTS" id="PR00409">
    <property type="entry name" value="PHDIOXRDTASE"/>
</dbReference>
<organism evidence="15 16">
    <name type="scientific">Lachnoanaerobaculum saburreum</name>
    <dbReference type="NCBI Taxonomy" id="467210"/>
    <lineage>
        <taxon>Bacteria</taxon>
        <taxon>Bacillati</taxon>
        <taxon>Bacillota</taxon>
        <taxon>Clostridia</taxon>
        <taxon>Lachnospirales</taxon>
        <taxon>Lachnospiraceae</taxon>
        <taxon>Lachnoanaerobaculum</taxon>
    </lineage>
</organism>
<protein>
    <recommendedName>
        <fullName evidence="11">Dihydroorotate dehydrogenase B (NAD(+)), electron transfer subunit</fullName>
    </recommendedName>
    <alternativeName>
        <fullName evidence="11">Dihydroorotate oxidase B, electron transfer subunit</fullName>
    </alternativeName>
</protein>
<evidence type="ECO:0000256" key="12">
    <source>
        <dbReference type="PIRSR" id="PIRSR006816-1"/>
    </source>
</evidence>
<comment type="similarity">
    <text evidence="1 11">Belongs to the PyrK family.</text>
</comment>
<dbReference type="SUPFAM" id="SSF52343">
    <property type="entry name" value="Ferredoxin reductase-like, C-terminal NADP-linked domain"/>
    <property type="match status" value="1"/>
</dbReference>
<gene>
    <name evidence="11" type="primary">pyrK</name>
    <name evidence="15" type="ORF">HMPREF1866_00152</name>
</gene>
<sequence>MTKIMDNGKVISQDELSKDIFSVWIKTDIAKDTLPGQFVNVYTKNPSKLLPRPISICEVAKDSIRLVYRVTGEDTGTKEFSKLKAGDDIKVLGPLGNGFPTDSKSSILIGGGIGIPPMLELAKNLEGEKMIVLGFRDSDTFLADELKQYGKVFIASEDGSTGTKGNVLDAIRENNIKADRILACGPTPMLRAIKKYASENNIECFLSLEEKMACGIGACLACTCNSSEVDSHSNVKNKRVCTEGPVFNALEVEL</sequence>
<proteinExistence type="inferred from homology"/>
<keyword evidence="6 11" id="KW-0274">FAD</keyword>
<evidence type="ECO:0000256" key="11">
    <source>
        <dbReference type="HAMAP-Rule" id="MF_01211"/>
    </source>
</evidence>
<feature type="binding site" evidence="11 13">
    <location>
        <position position="241"/>
    </location>
    <ligand>
        <name>[2Fe-2S] cluster</name>
        <dbReference type="ChEBI" id="CHEBI:190135"/>
    </ligand>
</feature>
<dbReference type="OrthoDB" id="9789468at2"/>
<keyword evidence="3 11" id="KW-0285">Flavoprotein</keyword>
<dbReference type="STRING" id="467210.HMPREF1866_00152"/>
<dbReference type="InterPro" id="IPR017927">
    <property type="entry name" value="FAD-bd_FR_type"/>
</dbReference>
<dbReference type="InterPro" id="IPR001433">
    <property type="entry name" value="OxRdtase_FAD/NAD-bd"/>
</dbReference>
<dbReference type="GO" id="GO:0044205">
    <property type="term" value="P:'de novo' UMP biosynthetic process"/>
    <property type="evidence" value="ECO:0007669"/>
    <property type="project" value="UniProtKB-UniRule"/>
</dbReference>
<evidence type="ECO:0000256" key="8">
    <source>
        <dbReference type="ARBA" id="ARBA00022982"/>
    </source>
</evidence>
<comment type="subunit">
    <text evidence="11">Heterotetramer of 2 PyrK and 2 PyrD type B subunits.</text>
</comment>
<evidence type="ECO:0000256" key="2">
    <source>
        <dbReference type="ARBA" id="ARBA00022448"/>
    </source>
</evidence>
<dbReference type="Gene3D" id="3.40.50.80">
    <property type="entry name" value="Nucleotide-binding domain of ferredoxin-NADP reductase (FNR) module"/>
    <property type="match status" value="1"/>
</dbReference>
<keyword evidence="2 11" id="KW-0813">Transport</keyword>
<dbReference type="InterPro" id="IPR050353">
    <property type="entry name" value="PyrK_electron_transfer"/>
</dbReference>
<evidence type="ECO:0000256" key="7">
    <source>
        <dbReference type="ARBA" id="ARBA00022975"/>
    </source>
</evidence>
<comment type="cofactor">
    <cofactor evidence="11 12">
        <name>FAD</name>
        <dbReference type="ChEBI" id="CHEBI:57692"/>
    </cofactor>
    <text evidence="11 12">Binds 1 FAD per subunit.</text>
</comment>
<dbReference type="GO" id="GO:0009055">
    <property type="term" value="F:electron transfer activity"/>
    <property type="evidence" value="ECO:0007669"/>
    <property type="project" value="UniProtKB-UniRule"/>
</dbReference>
<dbReference type="GO" id="GO:0016491">
    <property type="term" value="F:oxidoreductase activity"/>
    <property type="evidence" value="ECO:0007669"/>
    <property type="project" value="InterPro"/>
</dbReference>
<evidence type="ECO:0000313" key="15">
    <source>
        <dbReference type="EMBL" id="KXB61211.1"/>
    </source>
</evidence>
<comment type="cofactor">
    <cofactor evidence="11">
        <name>[2Fe-2S] cluster</name>
        <dbReference type="ChEBI" id="CHEBI:190135"/>
    </cofactor>
    <text evidence="11">Binds 1 [2Fe-2S] cluster per subunit.</text>
</comment>
<dbReference type="RefSeq" id="WP_060930161.1">
    <property type="nucleotide sequence ID" value="NZ_KQ959772.1"/>
</dbReference>
<evidence type="ECO:0000256" key="6">
    <source>
        <dbReference type="ARBA" id="ARBA00022827"/>
    </source>
</evidence>
<dbReference type="EMBL" id="LSDA01000002">
    <property type="protein sequence ID" value="KXB61211.1"/>
    <property type="molecule type" value="Genomic_DNA"/>
</dbReference>
<dbReference type="InterPro" id="IPR012165">
    <property type="entry name" value="Cyt_c3_hydrogenase_gsu"/>
</dbReference>
<dbReference type="PANTHER" id="PTHR43513:SF3">
    <property type="entry name" value="DIHYDROOROTATE DEHYDROGENASE B (NAD(+)), ELECTRON TRANSFER SUBUNIT-RELATED"/>
    <property type="match status" value="1"/>
</dbReference>
<dbReference type="PANTHER" id="PTHR43513">
    <property type="entry name" value="DIHYDROOROTATE DEHYDROGENASE B (NAD(+)), ELECTRON TRANSFER SUBUNIT"/>
    <property type="match status" value="1"/>
</dbReference>
<evidence type="ECO:0000256" key="10">
    <source>
        <dbReference type="ARBA" id="ARBA00023014"/>
    </source>
</evidence>
<keyword evidence="10 11" id="KW-0411">Iron-sulfur</keyword>
<dbReference type="Gene3D" id="2.40.30.10">
    <property type="entry name" value="Translation factors"/>
    <property type="match status" value="1"/>
</dbReference>
<evidence type="ECO:0000256" key="5">
    <source>
        <dbReference type="ARBA" id="ARBA00022723"/>
    </source>
</evidence>
<keyword evidence="7 11" id="KW-0665">Pyrimidine biosynthesis</keyword>
<dbReference type="InterPro" id="IPR017938">
    <property type="entry name" value="Riboflavin_synthase-like_b-brl"/>
</dbReference>
<dbReference type="GO" id="GO:0050660">
    <property type="term" value="F:flavin adenine dinucleotide binding"/>
    <property type="evidence" value="ECO:0007669"/>
    <property type="project" value="InterPro"/>
</dbReference>
<comment type="pathway">
    <text evidence="11">Pyrimidine metabolism; UMP biosynthesis via de novo pathway; orotate from (S)-dihydroorotate (NAD(+) route): step 1/1.</text>
</comment>
<keyword evidence="4 11" id="KW-0001">2Fe-2S</keyword>
<dbReference type="UniPathway" id="UPA00070">
    <property type="reaction ID" value="UER00945"/>
</dbReference>
<feature type="binding site" evidence="11 13">
    <location>
        <position position="219"/>
    </location>
    <ligand>
        <name>[2Fe-2S] cluster</name>
        <dbReference type="ChEBI" id="CHEBI:190135"/>
    </ligand>
</feature>
<dbReference type="CDD" id="cd06218">
    <property type="entry name" value="DHOD_e_trans"/>
    <property type="match status" value="1"/>
</dbReference>
<dbReference type="InterPro" id="IPR023455">
    <property type="entry name" value="Dihydroorotate_DHASE_ETsu"/>
</dbReference>
<dbReference type="PATRIC" id="fig|467210.3.peg.150"/>
<feature type="binding site" evidence="11 13">
    <location>
        <position position="222"/>
    </location>
    <ligand>
        <name>[2Fe-2S] cluster</name>
        <dbReference type="ChEBI" id="CHEBI:190135"/>
    </ligand>
</feature>
<evidence type="ECO:0000256" key="1">
    <source>
        <dbReference type="ARBA" id="ARBA00006422"/>
    </source>
</evidence>
<dbReference type="SUPFAM" id="SSF63380">
    <property type="entry name" value="Riboflavin synthase domain-like"/>
    <property type="match status" value="1"/>
</dbReference>
<dbReference type="PROSITE" id="PS51384">
    <property type="entry name" value="FAD_FR"/>
    <property type="match status" value="1"/>
</dbReference>
<evidence type="ECO:0000256" key="4">
    <source>
        <dbReference type="ARBA" id="ARBA00022714"/>
    </source>
</evidence>
<comment type="caution">
    <text evidence="15">The sequence shown here is derived from an EMBL/GenBank/DDBJ whole genome shotgun (WGS) entry which is preliminary data.</text>
</comment>
<dbReference type="GO" id="GO:0046872">
    <property type="term" value="F:metal ion binding"/>
    <property type="evidence" value="ECO:0007669"/>
    <property type="project" value="UniProtKB-KW"/>
</dbReference>
<feature type="binding site" evidence="11 12">
    <location>
        <begin position="76"/>
        <end position="77"/>
    </location>
    <ligand>
        <name>FAD</name>
        <dbReference type="ChEBI" id="CHEBI:57692"/>
    </ligand>
</feature>
<feature type="binding site" evidence="11 13">
    <location>
        <position position="214"/>
    </location>
    <ligand>
        <name>[2Fe-2S] cluster</name>
        <dbReference type="ChEBI" id="CHEBI:190135"/>
    </ligand>
</feature>
<dbReference type="GO" id="GO:0051537">
    <property type="term" value="F:2 iron, 2 sulfur cluster binding"/>
    <property type="evidence" value="ECO:0007669"/>
    <property type="project" value="UniProtKB-KW"/>
</dbReference>
<keyword evidence="16" id="KW-1185">Reference proteome</keyword>
<comment type="cofactor">
    <cofactor evidence="13">
        <name>[2Fe-2S] cluster</name>
        <dbReference type="ChEBI" id="CHEBI:190135"/>
    </cofactor>
    <text evidence="13">Binds 1 [2Fe-2S] cluster per subunit.</text>
</comment>
<dbReference type="HAMAP" id="MF_01211">
    <property type="entry name" value="DHODB_Fe_S_bind"/>
    <property type="match status" value="1"/>
</dbReference>
<dbReference type="AlphaFoldDB" id="A0A134A0J4"/>
<dbReference type="InterPro" id="IPR019480">
    <property type="entry name" value="Dihydroorotate_DH_Fe-S-bd"/>
</dbReference>
<evidence type="ECO:0000259" key="14">
    <source>
        <dbReference type="PROSITE" id="PS51384"/>
    </source>
</evidence>
<dbReference type="Gene3D" id="2.10.240.10">
    <property type="entry name" value="Dihydroorotate dehydrogenase, electron transfer subunit"/>
    <property type="match status" value="1"/>
</dbReference>
<dbReference type="Proteomes" id="UP000070394">
    <property type="component" value="Unassembled WGS sequence"/>
</dbReference>
<dbReference type="PIRSF" id="PIRSF006816">
    <property type="entry name" value="Cyc3_hyd_g"/>
    <property type="match status" value="1"/>
</dbReference>
<reference evidence="16" key="1">
    <citation type="submission" date="2016-01" db="EMBL/GenBank/DDBJ databases">
        <authorList>
            <person name="Mitreva M."/>
            <person name="Pepin K.H."/>
            <person name="Mihindukulasuriya K.A."/>
            <person name="Fulton R."/>
            <person name="Fronick C."/>
            <person name="O'Laughlin M."/>
            <person name="Miner T."/>
            <person name="Herter B."/>
            <person name="Rosa B.A."/>
            <person name="Cordes M."/>
            <person name="Tomlinson C."/>
            <person name="Wollam A."/>
            <person name="Palsikar V.B."/>
            <person name="Mardis E.R."/>
            <person name="Wilson R.K."/>
        </authorList>
    </citation>
    <scope>NUCLEOTIDE SEQUENCE [LARGE SCALE GENOMIC DNA]</scope>
    <source>
        <strain evidence="16">DNF00896</strain>
    </source>
</reference>
<dbReference type="InterPro" id="IPR037117">
    <property type="entry name" value="Dihydroorotate_DH_ele_sf"/>
</dbReference>
<comment type="function">
    <text evidence="11">Responsible for channeling the electrons from the oxidation of dihydroorotate from the FMN redox center in the PyrD type B subunit to the ultimate electron acceptor NAD(+).</text>
</comment>
<keyword evidence="5 11" id="KW-0479">Metal-binding</keyword>
<keyword evidence="9 11" id="KW-0408">Iron</keyword>
<feature type="domain" description="FAD-binding FR-type" evidence="14">
    <location>
        <begin position="3"/>
        <end position="101"/>
    </location>
</feature>
<feature type="binding site" evidence="11 12">
    <location>
        <begin position="52"/>
        <end position="55"/>
    </location>
    <ligand>
        <name>FAD</name>
        <dbReference type="ChEBI" id="CHEBI:57692"/>
    </ligand>
</feature>
<evidence type="ECO:0000256" key="13">
    <source>
        <dbReference type="PIRSR" id="PIRSR006816-2"/>
    </source>
</evidence>
<accession>A0A134A0J4</accession>
<dbReference type="Pfam" id="PF10418">
    <property type="entry name" value="DHODB_Fe-S_bind"/>
    <property type="match status" value="1"/>
</dbReference>
<dbReference type="Pfam" id="PF00175">
    <property type="entry name" value="NAD_binding_1"/>
    <property type="match status" value="1"/>
</dbReference>
<evidence type="ECO:0000256" key="3">
    <source>
        <dbReference type="ARBA" id="ARBA00022630"/>
    </source>
</evidence>
<dbReference type="InterPro" id="IPR039261">
    <property type="entry name" value="FNR_nucleotide-bd"/>
</dbReference>